<dbReference type="EnsemblMetazoa" id="XM_038017764.1">
    <property type="protein sequence ID" value="XP_037873692.1"/>
    <property type="gene ID" value="LOC119629987"/>
</dbReference>
<keyword evidence="1" id="KW-0812">Transmembrane</keyword>
<feature type="transmembrane region" description="Helical" evidence="1">
    <location>
        <begin position="32"/>
        <end position="50"/>
    </location>
</feature>
<accession>A0A8R2M3F9</accession>
<keyword evidence="1" id="KW-0472">Membrane</keyword>
<reference evidence="3" key="1">
    <citation type="journal article" date="2008" name="Insect Biochem. Mol. Biol.">
        <title>The genome of a lepidopteran model insect, the silkworm Bombyx mori.</title>
        <authorList>
            <consortium name="International Silkworm Genome Consortium"/>
        </authorList>
    </citation>
    <scope>NUCLEOTIDE SEQUENCE [LARGE SCALE GENOMIC DNA]</scope>
    <source>
        <strain evidence="3">p50T</strain>
    </source>
</reference>
<keyword evidence="3" id="KW-1185">Reference proteome</keyword>
<evidence type="ECO:0008006" key="4">
    <source>
        <dbReference type="Google" id="ProtNLM"/>
    </source>
</evidence>
<proteinExistence type="predicted"/>
<keyword evidence="1" id="KW-1133">Transmembrane helix</keyword>
<dbReference type="GeneID" id="119629987"/>
<evidence type="ECO:0000313" key="2">
    <source>
        <dbReference type="EnsemblMetazoa" id="XP_037873692.1"/>
    </source>
</evidence>
<dbReference type="RefSeq" id="XP_037873692.1">
    <property type="nucleotide sequence ID" value="XM_038017764.2"/>
</dbReference>
<evidence type="ECO:0000313" key="3">
    <source>
        <dbReference type="Proteomes" id="UP000005204"/>
    </source>
</evidence>
<evidence type="ECO:0000256" key="1">
    <source>
        <dbReference type="SAM" id="Phobius"/>
    </source>
</evidence>
<feature type="transmembrane region" description="Helical" evidence="1">
    <location>
        <begin position="94"/>
        <end position="115"/>
    </location>
</feature>
<dbReference type="Proteomes" id="UP000005204">
    <property type="component" value="Unassembled WGS sequence"/>
</dbReference>
<reference evidence="2" key="2">
    <citation type="submission" date="2022-06" db="UniProtKB">
        <authorList>
            <consortium name="EnsemblMetazoa"/>
        </authorList>
    </citation>
    <scope>IDENTIFICATION</scope>
    <source>
        <strain evidence="2">p50T (Dazao)</strain>
    </source>
</reference>
<organism evidence="2 3">
    <name type="scientific">Bombyx mori</name>
    <name type="common">Silk moth</name>
    <dbReference type="NCBI Taxonomy" id="7091"/>
    <lineage>
        <taxon>Eukaryota</taxon>
        <taxon>Metazoa</taxon>
        <taxon>Ecdysozoa</taxon>
        <taxon>Arthropoda</taxon>
        <taxon>Hexapoda</taxon>
        <taxon>Insecta</taxon>
        <taxon>Pterygota</taxon>
        <taxon>Neoptera</taxon>
        <taxon>Endopterygota</taxon>
        <taxon>Lepidoptera</taxon>
        <taxon>Glossata</taxon>
        <taxon>Ditrysia</taxon>
        <taxon>Bombycoidea</taxon>
        <taxon>Bombycidae</taxon>
        <taxon>Bombycinae</taxon>
        <taxon>Bombyx</taxon>
    </lineage>
</organism>
<dbReference type="KEGG" id="bmor:119629987"/>
<sequence length="173" mass="17801">MGSNNEASLAAESDLFREYYIENDYFLSAEGVLKILSAIVCIVSSVLFLVGSSCTAAPGLAAGAAGGALVGGLVMALMYVGVLMNLPLHGAQVWLFTDILVSGVIGVLLLVAGALSFTICDMRQPVDYVPGPLAVVNAGMVTASTVKTYVSVVGWHPAPPAPSTHPPAHELDV</sequence>
<feature type="transmembrane region" description="Helical" evidence="1">
    <location>
        <begin position="62"/>
        <end position="82"/>
    </location>
</feature>
<protein>
    <recommendedName>
        <fullName evidence="4">MARVEL domain-containing protein</fullName>
    </recommendedName>
</protein>
<name>A0A8R2M3F9_BOMMO</name>
<dbReference type="AlphaFoldDB" id="A0A8R2M3F9"/>